<sequence>MGSDRPRPTLTSRAAILALVVCGIALSLAYPLREYVLQRAELAQLKEERERTQQNVSELERRHEELREPDRIEREARERLHYQYPDERAYIIVGDEDEDAREGPATDSEPWFTRLWKSVQEADQAGEPEEEIPEAQPPDR</sequence>
<accession>A0A3N0E4T1</accession>
<organism evidence="2 3">
    <name type="scientific">Halostreptopolyspora alba</name>
    <dbReference type="NCBI Taxonomy" id="2487137"/>
    <lineage>
        <taxon>Bacteria</taxon>
        <taxon>Bacillati</taxon>
        <taxon>Actinomycetota</taxon>
        <taxon>Actinomycetes</taxon>
        <taxon>Streptosporangiales</taxon>
        <taxon>Nocardiopsidaceae</taxon>
        <taxon>Halostreptopolyspora</taxon>
    </lineage>
</organism>
<gene>
    <name evidence="2" type="ORF">EFW17_17885</name>
</gene>
<dbReference type="RefSeq" id="WP_123202564.1">
    <property type="nucleotide sequence ID" value="NZ_RJMB01000020.1"/>
</dbReference>
<dbReference type="OrthoDB" id="5187715at2"/>
<protein>
    <submittedName>
        <fullName evidence="2">Septum formation initiator family protein</fullName>
    </submittedName>
</protein>
<evidence type="ECO:0000313" key="2">
    <source>
        <dbReference type="EMBL" id="RNL82830.1"/>
    </source>
</evidence>
<proteinExistence type="predicted"/>
<feature type="compositionally biased region" description="Acidic residues" evidence="1">
    <location>
        <begin position="124"/>
        <end position="133"/>
    </location>
</feature>
<dbReference type="EMBL" id="RJMB01000020">
    <property type="protein sequence ID" value="RNL82830.1"/>
    <property type="molecule type" value="Genomic_DNA"/>
</dbReference>
<evidence type="ECO:0000313" key="3">
    <source>
        <dbReference type="Proteomes" id="UP000269198"/>
    </source>
</evidence>
<feature type="region of interest" description="Disordered" evidence="1">
    <location>
        <begin position="97"/>
        <end position="140"/>
    </location>
</feature>
<reference evidence="2 3" key="1">
    <citation type="submission" date="2018-11" db="EMBL/GenBank/DDBJ databases">
        <title>The genome draft of YIM 96095.</title>
        <authorList>
            <person name="Tang S.-K."/>
            <person name="Chunyu W.-X."/>
            <person name="Feng Y.-Z."/>
        </authorList>
    </citation>
    <scope>NUCLEOTIDE SEQUENCE [LARGE SCALE GENOMIC DNA]</scope>
    <source>
        <strain evidence="2 3">YIM 96095</strain>
    </source>
</reference>
<dbReference type="Proteomes" id="UP000269198">
    <property type="component" value="Unassembled WGS sequence"/>
</dbReference>
<keyword evidence="3" id="KW-1185">Reference proteome</keyword>
<dbReference type="Pfam" id="PF04977">
    <property type="entry name" value="DivIC"/>
    <property type="match status" value="1"/>
</dbReference>
<feature type="region of interest" description="Disordered" evidence="1">
    <location>
        <begin position="46"/>
        <end position="67"/>
    </location>
</feature>
<dbReference type="InterPro" id="IPR007060">
    <property type="entry name" value="FtsL/DivIC"/>
</dbReference>
<dbReference type="AlphaFoldDB" id="A0A3N0E4T1"/>
<comment type="caution">
    <text evidence="2">The sequence shown here is derived from an EMBL/GenBank/DDBJ whole genome shotgun (WGS) entry which is preliminary data.</text>
</comment>
<evidence type="ECO:0000256" key="1">
    <source>
        <dbReference type="SAM" id="MobiDB-lite"/>
    </source>
</evidence>
<name>A0A3N0E4T1_9ACTN</name>